<dbReference type="PANTHER" id="PTHR24107">
    <property type="entry name" value="YNEIN REGULATORY COMPLEX SUBUNIT 5"/>
    <property type="match status" value="1"/>
</dbReference>
<dbReference type="GO" id="GO:0005856">
    <property type="term" value="C:cytoskeleton"/>
    <property type="evidence" value="ECO:0007669"/>
    <property type="project" value="UniProtKB-SubCell"/>
</dbReference>
<accession>A0A1Y1I004</accession>
<protein>
    <recommendedName>
        <fullName evidence="5">F-box domain-containing protein</fullName>
    </recommendedName>
</protein>
<dbReference type="SMART" id="SM00368">
    <property type="entry name" value="LRR_RI"/>
    <property type="match status" value="2"/>
</dbReference>
<feature type="region of interest" description="Disordered" evidence="4">
    <location>
        <begin position="139"/>
        <end position="256"/>
    </location>
</feature>
<dbReference type="Proteomes" id="UP000054558">
    <property type="component" value="Unassembled WGS sequence"/>
</dbReference>
<feature type="compositionally biased region" description="Gly residues" evidence="4">
    <location>
        <begin position="98"/>
        <end position="108"/>
    </location>
</feature>
<feature type="compositionally biased region" description="Polar residues" evidence="4">
    <location>
        <begin position="22"/>
        <end position="32"/>
    </location>
</feature>
<evidence type="ECO:0000256" key="2">
    <source>
        <dbReference type="ARBA" id="ARBA00022490"/>
    </source>
</evidence>
<keyword evidence="7" id="KW-1185">Reference proteome</keyword>
<organism evidence="6 7">
    <name type="scientific">Klebsormidium nitens</name>
    <name type="common">Green alga</name>
    <name type="synonym">Ulothrix nitens</name>
    <dbReference type="NCBI Taxonomy" id="105231"/>
    <lineage>
        <taxon>Eukaryota</taxon>
        <taxon>Viridiplantae</taxon>
        <taxon>Streptophyta</taxon>
        <taxon>Klebsormidiophyceae</taxon>
        <taxon>Klebsormidiales</taxon>
        <taxon>Klebsormidiaceae</taxon>
        <taxon>Klebsormidium</taxon>
    </lineage>
</organism>
<evidence type="ECO:0000256" key="3">
    <source>
        <dbReference type="ARBA" id="ARBA00023212"/>
    </source>
</evidence>
<evidence type="ECO:0000313" key="7">
    <source>
        <dbReference type="Proteomes" id="UP000054558"/>
    </source>
</evidence>
<dbReference type="SUPFAM" id="SSF81383">
    <property type="entry name" value="F-box domain"/>
    <property type="match status" value="1"/>
</dbReference>
<evidence type="ECO:0000259" key="5">
    <source>
        <dbReference type="PROSITE" id="PS50181"/>
    </source>
</evidence>
<dbReference type="PROSITE" id="PS50181">
    <property type="entry name" value="FBOX"/>
    <property type="match status" value="1"/>
</dbReference>
<gene>
    <name evidence="6" type="ORF">KFL_001230070</name>
</gene>
<dbReference type="SUPFAM" id="SSF52047">
    <property type="entry name" value="RNI-like"/>
    <property type="match status" value="1"/>
</dbReference>
<dbReference type="InterPro" id="IPR052410">
    <property type="entry name" value="DRC5"/>
</dbReference>
<dbReference type="PANTHER" id="PTHR24107:SF2">
    <property type="entry name" value="NLR FAMILY CARD DOMAIN CONTAINING 3"/>
    <property type="match status" value="1"/>
</dbReference>
<keyword evidence="3" id="KW-0206">Cytoskeleton</keyword>
<feature type="compositionally biased region" description="Polar residues" evidence="4">
    <location>
        <begin position="139"/>
        <end position="148"/>
    </location>
</feature>
<dbReference type="STRING" id="105231.A0A1Y1I004"/>
<comment type="subcellular location">
    <subcellularLocation>
        <location evidence="1">Cytoplasm</location>
        <location evidence="1">Cytoskeleton</location>
    </subcellularLocation>
</comment>
<dbReference type="InterPro" id="IPR032675">
    <property type="entry name" value="LRR_dom_sf"/>
</dbReference>
<feature type="region of interest" description="Disordered" evidence="4">
    <location>
        <begin position="314"/>
        <end position="370"/>
    </location>
</feature>
<feature type="region of interest" description="Disordered" evidence="4">
    <location>
        <begin position="22"/>
        <end position="125"/>
    </location>
</feature>
<evidence type="ECO:0000256" key="4">
    <source>
        <dbReference type="SAM" id="MobiDB-lite"/>
    </source>
</evidence>
<feature type="domain" description="F-box" evidence="5">
    <location>
        <begin position="448"/>
        <end position="495"/>
    </location>
</feature>
<dbReference type="Pfam" id="PF12937">
    <property type="entry name" value="F-box-like"/>
    <property type="match status" value="1"/>
</dbReference>
<dbReference type="AlphaFoldDB" id="A0A1Y1I004"/>
<dbReference type="InterPro" id="IPR001810">
    <property type="entry name" value="F-box_dom"/>
</dbReference>
<proteinExistence type="predicted"/>
<dbReference type="InterPro" id="IPR036047">
    <property type="entry name" value="F-box-like_dom_sf"/>
</dbReference>
<feature type="compositionally biased region" description="Basic and acidic residues" evidence="4">
    <location>
        <begin position="212"/>
        <end position="248"/>
    </location>
</feature>
<feature type="compositionally biased region" description="Polar residues" evidence="4">
    <location>
        <begin position="320"/>
        <end position="341"/>
    </location>
</feature>
<dbReference type="EMBL" id="DF237072">
    <property type="protein sequence ID" value="GAQ82759.1"/>
    <property type="molecule type" value="Genomic_DNA"/>
</dbReference>
<name>A0A1Y1I004_KLENI</name>
<sequence>MASGGLARGFLLKGGRQGVFTAGSSKLSQAAPRTSDVTDENEKASEAESLPIQGGQPFRSGVNAPGAGAKMQAAGGFHTPGVQPGVNTPGAGRVTTPQGGGDYRFGTGGERRLQGSGLVEESGVKAVDGDLKVTSSVLKAGTSAQSGRANPPAKADSPGTKSEVAFQGLANARAQGLPDPKLGVKLKSEDPAKAAGLKQAVGNEGTASRRPSVREATRWRSEKATLRRETPVRSTSLREEGLSEKSPHVDTTTGTETVAGETKAGVGASAAGGAKPHTAEVPTNGGNSHQVVWSTAQPGAGVLGGSTVCEIEEVVESSETQSGAETGLRQQTSPRQKTQTGLGPEVSPTVAPDLLQGGTAETGGSDRLRSGVPFRAASFRRMSQQNPPPKTQPKLPPEMVSFLLGPSPAFSTGLQTTKTPQSNPFDQTLPGWSAELSLASAVARDDVATRFLNLPAAALQSVFSTLPATAIVNCQAVSKTWRARFSDDPKLWASVDLSSDDRLRNAATDDLLLELLGRSRDRWGTSYLTSVDVTGCKNVTSAGVMSVMKHRASLRRLRAHASGAQLPTYFARWLAETGVDAHVDVHTAQPTPSVGFCNVASTNATWQDLVQMLAGMTRVQICGLDLRPTPVPLPSDPAIPFLHALFAAPNLQTLRVGSAFGDRELLRDIGIILGERVKSGAKGLEVLELEGLRGKMVEGTWEAVFGLLGGDDCRIKRLSINGCNLGREGAAAMSAALSDNASVTELEVSDCGFDTQGWRWLAEALQKNSSVKKLTLGGWGWKEAKAETGPLGGPTVLLSDDDGIGYIGAAIAGSASLKELRLLAWCGPCVLDSTGRVIDFSPGFATFLIELSSLDPSVSRLKSVTVEFDEMCVEDRGRAGAARIAAMIGGVVGKKGVRVTMVLGAREDGRGLSDCMRKAFEGVRMRPSTYNGFQAQSGALFTWS</sequence>
<keyword evidence="2" id="KW-0963">Cytoplasm</keyword>
<reference evidence="6 7" key="1">
    <citation type="journal article" date="2014" name="Nat. Commun.">
        <title>Klebsormidium flaccidum genome reveals primary factors for plant terrestrial adaptation.</title>
        <authorList>
            <person name="Hori K."/>
            <person name="Maruyama F."/>
            <person name="Fujisawa T."/>
            <person name="Togashi T."/>
            <person name="Yamamoto N."/>
            <person name="Seo M."/>
            <person name="Sato S."/>
            <person name="Yamada T."/>
            <person name="Mori H."/>
            <person name="Tajima N."/>
            <person name="Moriyama T."/>
            <person name="Ikeuchi M."/>
            <person name="Watanabe M."/>
            <person name="Wada H."/>
            <person name="Kobayashi K."/>
            <person name="Saito M."/>
            <person name="Masuda T."/>
            <person name="Sasaki-Sekimoto Y."/>
            <person name="Mashiguchi K."/>
            <person name="Awai K."/>
            <person name="Shimojima M."/>
            <person name="Masuda S."/>
            <person name="Iwai M."/>
            <person name="Nobusawa T."/>
            <person name="Narise T."/>
            <person name="Kondo S."/>
            <person name="Saito H."/>
            <person name="Sato R."/>
            <person name="Murakawa M."/>
            <person name="Ihara Y."/>
            <person name="Oshima-Yamada Y."/>
            <person name="Ohtaka K."/>
            <person name="Satoh M."/>
            <person name="Sonobe K."/>
            <person name="Ishii M."/>
            <person name="Ohtani R."/>
            <person name="Kanamori-Sato M."/>
            <person name="Honoki R."/>
            <person name="Miyazaki D."/>
            <person name="Mochizuki H."/>
            <person name="Umetsu J."/>
            <person name="Higashi K."/>
            <person name="Shibata D."/>
            <person name="Kamiya Y."/>
            <person name="Sato N."/>
            <person name="Nakamura Y."/>
            <person name="Tabata S."/>
            <person name="Ida S."/>
            <person name="Kurokawa K."/>
            <person name="Ohta H."/>
        </authorList>
    </citation>
    <scope>NUCLEOTIDE SEQUENCE [LARGE SCALE GENOMIC DNA]</scope>
    <source>
        <strain evidence="6 7">NIES-2285</strain>
    </source>
</reference>
<evidence type="ECO:0000256" key="1">
    <source>
        <dbReference type="ARBA" id="ARBA00004245"/>
    </source>
</evidence>
<dbReference type="Gene3D" id="3.80.10.10">
    <property type="entry name" value="Ribonuclease Inhibitor"/>
    <property type="match status" value="2"/>
</dbReference>
<evidence type="ECO:0000313" key="6">
    <source>
        <dbReference type="EMBL" id="GAQ82759.1"/>
    </source>
</evidence>